<sequence length="355" mass="36241">MSFALAARMDDTIKHSSKLLGFFVGAVAAVAIGLLVVGTGGLALGAIAGLAAVGGAAGLGAAALYDALAPSPGVETGGVGPGTSNVLINNRDAAAVTDLSVCYFPVVYNHGPKAIVEGSKTVFYACRPAARKGDALLCDAKIATGSENVLIGGPAVRIKGTRRSFLDTILDYGSVYLTVIFAGGTLAGFAVTGVIVGISDAWQRSMHSEPGVVSGTDVNRGAIVAGGGAATVADAQSIGYHNAQQVARTNAANAASRRAAQNAMYADYVARKTAAGQVPWSRARYLSNNLVGQAVARRAPAVAPRLAQPPSWKMAGAGILAQLTVDVWRGWREAEREAAIPEHPSCDDTSWLEPA</sequence>
<dbReference type="InterPro" id="IPR057925">
    <property type="entry name" value="prePAAR_DddA"/>
</dbReference>
<accession>A0ABT5DRK5</accession>
<dbReference type="EMBL" id="JAQNDL010000001">
    <property type="protein sequence ID" value="MDC0715790.1"/>
    <property type="molecule type" value="Genomic_DNA"/>
</dbReference>
<feature type="transmembrane region" description="Helical" evidence="1">
    <location>
        <begin position="20"/>
        <end position="37"/>
    </location>
</feature>
<organism evidence="3 4">
    <name type="scientific">Nannocystis bainbridge</name>
    <dbReference type="NCBI Taxonomy" id="2995303"/>
    <lineage>
        <taxon>Bacteria</taxon>
        <taxon>Pseudomonadati</taxon>
        <taxon>Myxococcota</taxon>
        <taxon>Polyangia</taxon>
        <taxon>Nannocystales</taxon>
        <taxon>Nannocystaceae</taxon>
        <taxon>Nannocystis</taxon>
    </lineage>
</organism>
<protein>
    <submittedName>
        <fullName evidence="3">PAAR domain-containing protein</fullName>
    </submittedName>
</protein>
<keyword evidence="1" id="KW-0812">Transmembrane</keyword>
<dbReference type="RefSeq" id="WP_272084215.1">
    <property type="nucleotide sequence ID" value="NZ_JAQNDL010000001.1"/>
</dbReference>
<gene>
    <name evidence="3" type="ORF">POL25_02730</name>
</gene>
<dbReference type="Gene3D" id="2.60.200.60">
    <property type="match status" value="1"/>
</dbReference>
<evidence type="ECO:0000313" key="3">
    <source>
        <dbReference type="EMBL" id="MDC0715790.1"/>
    </source>
</evidence>
<evidence type="ECO:0000256" key="1">
    <source>
        <dbReference type="SAM" id="Phobius"/>
    </source>
</evidence>
<keyword evidence="1" id="KW-0472">Membrane</keyword>
<feature type="transmembrane region" description="Helical" evidence="1">
    <location>
        <begin position="175"/>
        <end position="198"/>
    </location>
</feature>
<dbReference type="Proteomes" id="UP001221686">
    <property type="component" value="Unassembled WGS sequence"/>
</dbReference>
<keyword evidence="4" id="KW-1185">Reference proteome</keyword>
<dbReference type="Pfam" id="PF05488">
    <property type="entry name" value="PAAR_motif"/>
    <property type="match status" value="1"/>
</dbReference>
<reference evidence="3 4" key="1">
    <citation type="submission" date="2022-11" db="EMBL/GenBank/DDBJ databases">
        <title>Minimal conservation of predation-associated metabolite biosynthetic gene clusters underscores biosynthetic potential of Myxococcota including descriptions for ten novel species: Archangium lansinium sp. nov., Myxococcus landrumus sp. nov., Nannocystis bai.</title>
        <authorList>
            <person name="Ahearne A."/>
            <person name="Stevens C."/>
            <person name="Dowd S."/>
        </authorList>
    </citation>
    <scope>NUCLEOTIDE SEQUENCE [LARGE SCALE GENOMIC DNA]</scope>
    <source>
        <strain evidence="3 4">BB15-2</strain>
    </source>
</reference>
<name>A0ABT5DRK5_9BACT</name>
<comment type="caution">
    <text evidence="3">The sequence shown here is derived from an EMBL/GenBank/DDBJ whole genome shotgun (WGS) entry which is preliminary data.</text>
</comment>
<keyword evidence="1" id="KW-1133">Transmembrane helix</keyword>
<evidence type="ECO:0000259" key="2">
    <source>
        <dbReference type="Pfam" id="PF25799"/>
    </source>
</evidence>
<dbReference type="Pfam" id="PF25799">
    <property type="entry name" value="prePAAR_I"/>
    <property type="match status" value="1"/>
</dbReference>
<feature type="domain" description="Double-stranded DNA deaminase toxin A prePAAR motif" evidence="2">
    <location>
        <begin position="6"/>
        <end position="52"/>
    </location>
</feature>
<dbReference type="InterPro" id="IPR008727">
    <property type="entry name" value="PAAR_motif"/>
</dbReference>
<feature type="transmembrane region" description="Helical" evidence="1">
    <location>
        <begin position="44"/>
        <end position="65"/>
    </location>
</feature>
<proteinExistence type="predicted"/>
<evidence type="ECO:0000313" key="4">
    <source>
        <dbReference type="Proteomes" id="UP001221686"/>
    </source>
</evidence>